<comment type="catalytic activity">
    <reaction evidence="8">
        <text>O-phospho-L-threonyl-[protein] + H2O = L-threonyl-[protein] + phosphate</text>
        <dbReference type="Rhea" id="RHEA:47004"/>
        <dbReference type="Rhea" id="RHEA-COMP:11060"/>
        <dbReference type="Rhea" id="RHEA-COMP:11605"/>
        <dbReference type="ChEBI" id="CHEBI:15377"/>
        <dbReference type="ChEBI" id="CHEBI:30013"/>
        <dbReference type="ChEBI" id="CHEBI:43474"/>
        <dbReference type="ChEBI" id="CHEBI:61977"/>
        <dbReference type="EC" id="3.1.3.16"/>
    </reaction>
</comment>
<gene>
    <name evidence="13" type="ORF">GPM918_LOCUS1953</name>
    <name evidence="14" type="ORF">SRO942_LOCUS1953</name>
</gene>
<dbReference type="Pfam" id="PF03031">
    <property type="entry name" value="NIF"/>
    <property type="match status" value="1"/>
</dbReference>
<dbReference type="CDD" id="cd07521">
    <property type="entry name" value="HAD_FCP1-like"/>
    <property type="match status" value="1"/>
</dbReference>
<dbReference type="SFLD" id="SFLDS00003">
    <property type="entry name" value="Haloacid_Dehalogenase"/>
    <property type="match status" value="1"/>
</dbReference>
<comment type="cofactor">
    <cofactor evidence="1">
        <name>Mg(2+)</name>
        <dbReference type="ChEBI" id="CHEBI:18420"/>
    </cofactor>
</comment>
<comment type="catalytic activity">
    <reaction evidence="7">
        <text>O-phospho-L-seryl-[protein] + H2O = L-seryl-[protein] + phosphate</text>
        <dbReference type="Rhea" id="RHEA:20629"/>
        <dbReference type="Rhea" id="RHEA-COMP:9863"/>
        <dbReference type="Rhea" id="RHEA-COMP:11604"/>
        <dbReference type="ChEBI" id="CHEBI:15377"/>
        <dbReference type="ChEBI" id="CHEBI:29999"/>
        <dbReference type="ChEBI" id="CHEBI:43474"/>
        <dbReference type="ChEBI" id="CHEBI:83421"/>
        <dbReference type="EC" id="3.1.3.16"/>
    </reaction>
</comment>
<dbReference type="SUPFAM" id="SSF57667">
    <property type="entry name" value="beta-beta-alpha zinc fingers"/>
    <property type="match status" value="1"/>
</dbReference>
<dbReference type="GO" id="GO:0008420">
    <property type="term" value="F:RNA polymerase II CTD heptapeptide repeat phosphatase activity"/>
    <property type="evidence" value="ECO:0007669"/>
    <property type="project" value="InterPro"/>
</dbReference>
<dbReference type="Gene3D" id="3.40.50.1000">
    <property type="entry name" value="HAD superfamily/HAD-like"/>
    <property type="match status" value="1"/>
</dbReference>
<name>A0A813QPU0_9BILA</name>
<dbReference type="Gene3D" id="3.30.160.60">
    <property type="entry name" value="Classic Zinc Finger"/>
    <property type="match status" value="1"/>
</dbReference>
<feature type="site" description="Transition state stabilizer" evidence="10">
    <location>
        <position position="146"/>
    </location>
</feature>
<evidence type="ECO:0000256" key="1">
    <source>
        <dbReference type="ARBA" id="ARBA00001946"/>
    </source>
</evidence>
<dbReference type="InterPro" id="IPR040078">
    <property type="entry name" value="RNA_Pol_CTD_Phosphatase"/>
</dbReference>
<dbReference type="InterPro" id="IPR036236">
    <property type="entry name" value="Znf_C2H2_sf"/>
</dbReference>
<dbReference type="SUPFAM" id="SSF56784">
    <property type="entry name" value="HAD-like"/>
    <property type="match status" value="1"/>
</dbReference>
<keyword evidence="3" id="KW-0479">Metal-binding</keyword>
<feature type="compositionally biased region" description="Polar residues" evidence="11">
    <location>
        <begin position="324"/>
        <end position="336"/>
    </location>
</feature>
<feature type="site" description="Transition state stabilizer" evidence="10">
    <location>
        <position position="184"/>
    </location>
</feature>
<keyword evidence="6" id="KW-0904">Protein phosphatase</keyword>
<dbReference type="InterPro" id="IPR036412">
    <property type="entry name" value="HAD-like_sf"/>
</dbReference>
<dbReference type="SMART" id="SM00451">
    <property type="entry name" value="ZnF_U1"/>
    <property type="match status" value="1"/>
</dbReference>
<dbReference type="InterPro" id="IPR011948">
    <property type="entry name" value="Dullard_phosphatase"/>
</dbReference>
<dbReference type="SFLD" id="SFLDG01124">
    <property type="entry name" value="C0.1:_RNA_Pol_CTD_Phosphatase"/>
    <property type="match status" value="1"/>
</dbReference>
<dbReference type="EC" id="3.1.3.16" evidence="2"/>
<evidence type="ECO:0000256" key="4">
    <source>
        <dbReference type="ARBA" id="ARBA00022801"/>
    </source>
</evidence>
<dbReference type="InterPro" id="IPR003604">
    <property type="entry name" value="Matrin/U1-like-C_Znf_C2H2"/>
</dbReference>
<protein>
    <recommendedName>
        <fullName evidence="2">protein-serine/threonine phosphatase</fullName>
        <ecNumber evidence="2">3.1.3.16</ecNumber>
    </recommendedName>
</protein>
<dbReference type="EMBL" id="CAJNOQ010000201">
    <property type="protein sequence ID" value="CAF0771527.1"/>
    <property type="molecule type" value="Genomic_DNA"/>
</dbReference>
<dbReference type="InterPro" id="IPR050365">
    <property type="entry name" value="TIM50"/>
</dbReference>
<evidence type="ECO:0000256" key="9">
    <source>
        <dbReference type="PIRSR" id="PIRSR640078-1"/>
    </source>
</evidence>
<dbReference type="InterPro" id="IPR059039">
    <property type="entry name" value="ZNF380_CC"/>
</dbReference>
<evidence type="ECO:0000256" key="10">
    <source>
        <dbReference type="PIRSR" id="PIRSR640078-3"/>
    </source>
</evidence>
<accession>A0A813QPU0</accession>
<evidence type="ECO:0000313" key="13">
    <source>
        <dbReference type="EMBL" id="CAF0771527.1"/>
    </source>
</evidence>
<evidence type="ECO:0000313" key="15">
    <source>
        <dbReference type="Proteomes" id="UP000663829"/>
    </source>
</evidence>
<feature type="region of interest" description="Disordered" evidence="11">
    <location>
        <begin position="324"/>
        <end position="351"/>
    </location>
</feature>
<dbReference type="GO" id="GO:0003676">
    <property type="term" value="F:nucleic acid binding"/>
    <property type="evidence" value="ECO:0007669"/>
    <property type="project" value="InterPro"/>
</dbReference>
<keyword evidence="4" id="KW-0378">Hydrolase</keyword>
<evidence type="ECO:0000256" key="7">
    <source>
        <dbReference type="ARBA" id="ARBA00047761"/>
    </source>
</evidence>
<evidence type="ECO:0000256" key="6">
    <source>
        <dbReference type="ARBA" id="ARBA00022912"/>
    </source>
</evidence>
<dbReference type="NCBIfam" id="TIGR02251">
    <property type="entry name" value="HIF-SF_euk"/>
    <property type="match status" value="1"/>
</dbReference>
<dbReference type="Proteomes" id="UP000681722">
    <property type="component" value="Unassembled WGS sequence"/>
</dbReference>
<proteinExistence type="predicted"/>
<sequence length="558" mass="63784">MDLSSIITQAAKEDETNAPRPTALSCQTRTREGRKRRLLSLLLCCLGYRRSQGDVYLPTNEIAIDHEPSEKYLLPALRETERTKICLVIDLDETLVHSSFKPVPNPDFIVPVEIDGIVHQVYVTKRPHVDEFLQRVGELYECILFTASLSKYADPVANLLDPNNIFRARLFRESCTYYNCNYIKDLSRLGRNIHKVIIIDNSPVSYIFHQDNAVPVSSWFDDMNDMELLTLIPIFERLALVDDINFVAKMAKKAIDKTALRQLMKQEKQKKIDSPFAKYTGTGQLYCALCGQQLTNEMFWKAHVNGKEHKQKVLELKSNITSTSSTAVTKQQTSFVKPSPPPLPSPQQKGTKRPYEVGMLIFDCSESSHAVVVGKPTSGKTQLKNSALPDDFFDSGSTKPVTPIKSTITLTNNTKEPLTTSVTDISALPEGFFDDPHADARARKVEYVDKMEVEWESFLKEMKQESHVSDKLEMVDDAERNVDRDIKETNDLIERWQKIEDMHVKKEQILKIFSLTTAKEKTQLKVNNEINDDNIDEDDESILENELQNIYNWRQKRS</sequence>
<reference evidence="13" key="1">
    <citation type="submission" date="2021-02" db="EMBL/GenBank/DDBJ databases">
        <authorList>
            <person name="Nowell W R."/>
        </authorList>
    </citation>
    <scope>NUCLEOTIDE SEQUENCE</scope>
</reference>
<dbReference type="SMART" id="SM00577">
    <property type="entry name" value="CPDc"/>
    <property type="match status" value="1"/>
</dbReference>
<evidence type="ECO:0000256" key="5">
    <source>
        <dbReference type="ARBA" id="ARBA00022842"/>
    </source>
</evidence>
<feature type="domain" description="FCP1 homology" evidence="12">
    <location>
        <begin position="80"/>
        <end position="238"/>
    </location>
</feature>
<evidence type="ECO:0000256" key="2">
    <source>
        <dbReference type="ARBA" id="ARBA00013081"/>
    </source>
</evidence>
<evidence type="ECO:0000256" key="3">
    <source>
        <dbReference type="ARBA" id="ARBA00022723"/>
    </source>
</evidence>
<dbReference type="AlphaFoldDB" id="A0A813QPU0"/>
<dbReference type="PANTHER" id="PTHR12210">
    <property type="entry name" value="DULLARD PROTEIN PHOSPHATASE"/>
    <property type="match status" value="1"/>
</dbReference>
<dbReference type="InterPro" id="IPR004274">
    <property type="entry name" value="FCP1_dom"/>
</dbReference>
<feature type="active site" description="Proton donor" evidence="9">
    <location>
        <position position="92"/>
    </location>
</feature>
<dbReference type="PROSITE" id="PS50969">
    <property type="entry name" value="FCP1"/>
    <property type="match status" value="1"/>
</dbReference>
<organism evidence="13 15">
    <name type="scientific">Didymodactylos carnosus</name>
    <dbReference type="NCBI Taxonomy" id="1234261"/>
    <lineage>
        <taxon>Eukaryota</taxon>
        <taxon>Metazoa</taxon>
        <taxon>Spiralia</taxon>
        <taxon>Gnathifera</taxon>
        <taxon>Rotifera</taxon>
        <taxon>Eurotatoria</taxon>
        <taxon>Bdelloidea</taxon>
        <taxon>Philodinida</taxon>
        <taxon>Philodinidae</taxon>
        <taxon>Didymodactylos</taxon>
    </lineage>
</organism>
<dbReference type="Proteomes" id="UP000663829">
    <property type="component" value="Unassembled WGS sequence"/>
</dbReference>
<feature type="active site" description="4-aspartylphosphate intermediate" evidence="9">
    <location>
        <position position="90"/>
    </location>
</feature>
<dbReference type="GO" id="GO:0008270">
    <property type="term" value="F:zinc ion binding"/>
    <property type="evidence" value="ECO:0007669"/>
    <property type="project" value="InterPro"/>
</dbReference>
<dbReference type="Pfam" id="PF23406">
    <property type="entry name" value="ZNF380_CC"/>
    <property type="match status" value="1"/>
</dbReference>
<evidence type="ECO:0000259" key="12">
    <source>
        <dbReference type="PROSITE" id="PS50969"/>
    </source>
</evidence>
<dbReference type="FunFam" id="3.40.50.1000:FF:000192">
    <property type="entry name" value="CTD small phosphatase-like protein"/>
    <property type="match status" value="1"/>
</dbReference>
<dbReference type="EMBL" id="CAJOBC010000201">
    <property type="protein sequence ID" value="CAF3553694.1"/>
    <property type="molecule type" value="Genomic_DNA"/>
</dbReference>
<evidence type="ECO:0000313" key="14">
    <source>
        <dbReference type="EMBL" id="CAF3553694.1"/>
    </source>
</evidence>
<keyword evidence="15" id="KW-1185">Reference proteome</keyword>
<comment type="caution">
    <text evidence="13">The sequence shown here is derived from an EMBL/GenBank/DDBJ whole genome shotgun (WGS) entry which is preliminary data.</text>
</comment>
<dbReference type="InterPro" id="IPR023214">
    <property type="entry name" value="HAD_sf"/>
</dbReference>
<evidence type="ECO:0000256" key="11">
    <source>
        <dbReference type="SAM" id="MobiDB-lite"/>
    </source>
</evidence>
<evidence type="ECO:0000256" key="8">
    <source>
        <dbReference type="ARBA" id="ARBA00048336"/>
    </source>
</evidence>
<dbReference type="OrthoDB" id="277011at2759"/>
<keyword evidence="5" id="KW-0460">Magnesium</keyword>